<dbReference type="OrthoDB" id="582835at2"/>
<evidence type="ECO:0000313" key="1">
    <source>
        <dbReference type="EMBL" id="SHL80520.1"/>
    </source>
</evidence>
<reference evidence="2" key="1">
    <citation type="submission" date="2016-11" db="EMBL/GenBank/DDBJ databases">
        <authorList>
            <person name="Varghese N."/>
            <person name="Submissions S."/>
        </authorList>
    </citation>
    <scope>NUCLEOTIDE SEQUENCE [LARGE SCALE GENOMIC DNA]</scope>
    <source>
        <strain evidence="2">DSM 24724</strain>
    </source>
</reference>
<dbReference type="EMBL" id="FRBT01000002">
    <property type="protein sequence ID" value="SHL80520.1"/>
    <property type="molecule type" value="Genomic_DNA"/>
</dbReference>
<organism evidence="1 2">
    <name type="scientific">Flavobacterium chilense</name>
    <dbReference type="NCBI Taxonomy" id="946677"/>
    <lineage>
        <taxon>Bacteria</taxon>
        <taxon>Pseudomonadati</taxon>
        <taxon>Bacteroidota</taxon>
        <taxon>Flavobacteriia</taxon>
        <taxon>Flavobacteriales</taxon>
        <taxon>Flavobacteriaceae</taxon>
        <taxon>Flavobacterium</taxon>
    </lineage>
</organism>
<evidence type="ECO:0000313" key="2">
    <source>
        <dbReference type="Proteomes" id="UP000184028"/>
    </source>
</evidence>
<keyword evidence="2" id="KW-1185">Reference proteome</keyword>
<dbReference type="RefSeq" id="WP_068842076.1">
    <property type="nucleotide sequence ID" value="NZ_FRBT01000002.1"/>
</dbReference>
<protein>
    <recommendedName>
        <fullName evidence="3">SnoaL-like domain-containing protein</fullName>
    </recommendedName>
</protein>
<proteinExistence type="predicted"/>
<dbReference type="SUPFAM" id="SSF54427">
    <property type="entry name" value="NTF2-like"/>
    <property type="match status" value="1"/>
</dbReference>
<evidence type="ECO:0008006" key="3">
    <source>
        <dbReference type="Google" id="ProtNLM"/>
    </source>
</evidence>
<dbReference type="InterPro" id="IPR032710">
    <property type="entry name" value="NTF2-like_dom_sf"/>
</dbReference>
<gene>
    <name evidence="1" type="ORF">SAMN05444484_102635</name>
</gene>
<sequence length="125" mass="14453">MIDREKIIQNYIDGYNEFDTDKMIADFGDEIVFENIQNSEVNMTLTGLNEFKEQAEKAKSYFSKRSQVITVFNHFESKTEIEIAYCAVLAMDFPNGMKRGQELNLKGKSVFEFLDNKIIKLSDVS</sequence>
<dbReference type="STRING" id="946677.SAMN05444484_102635"/>
<dbReference type="AlphaFoldDB" id="A0A1M7DM12"/>
<name>A0A1M7DM12_9FLAO</name>
<dbReference type="Proteomes" id="UP000184028">
    <property type="component" value="Unassembled WGS sequence"/>
</dbReference>
<dbReference type="Gene3D" id="3.10.450.50">
    <property type="match status" value="1"/>
</dbReference>
<accession>A0A1M7DM12</accession>